<evidence type="ECO:0000259" key="2">
    <source>
        <dbReference type="Pfam" id="PF00534"/>
    </source>
</evidence>
<proteinExistence type="predicted"/>
<dbReference type="AlphaFoldDB" id="A0A6J6J392"/>
<name>A0A6J6J392_9ZZZZ</name>
<dbReference type="GO" id="GO:0009103">
    <property type="term" value="P:lipopolysaccharide biosynthetic process"/>
    <property type="evidence" value="ECO:0007669"/>
    <property type="project" value="TreeGrafter"/>
</dbReference>
<dbReference type="GO" id="GO:0016757">
    <property type="term" value="F:glycosyltransferase activity"/>
    <property type="evidence" value="ECO:0007669"/>
    <property type="project" value="InterPro"/>
</dbReference>
<feature type="domain" description="Glycosyl transferase family 1" evidence="2">
    <location>
        <begin position="64"/>
        <end position="194"/>
    </location>
</feature>
<organism evidence="3">
    <name type="scientific">freshwater metagenome</name>
    <dbReference type="NCBI Taxonomy" id="449393"/>
    <lineage>
        <taxon>unclassified sequences</taxon>
        <taxon>metagenomes</taxon>
        <taxon>ecological metagenomes</taxon>
    </lineage>
</organism>
<dbReference type="Gene3D" id="3.40.50.2000">
    <property type="entry name" value="Glycogen Phosphorylase B"/>
    <property type="match status" value="2"/>
</dbReference>
<sequence length="250" mass="26869">MKLRYLQRVVPSSVRRASRITAPSRFVADSLTQAFGTTTKRIGIVRHGLENDISASVTDETALRAKFSLGDGPVLVFPAITHPHKNHLFLLQLLLNAGGAWADPSLRIVFAGSEGSHHEDVVAFVAKHDLSSQVVMPGRVSHEDRNGLLKMADAMVFPSEYEGFGAPVIEAMRMGAPVICSNQASLPGVVGDAGLVLPLTTDAWAPALDAVRARRSELVALGHSRSQLFTAALSATDLVEQYRIALDGRQ</sequence>
<protein>
    <submittedName>
        <fullName evidence="3">Unannotated protein</fullName>
    </submittedName>
</protein>
<evidence type="ECO:0000256" key="1">
    <source>
        <dbReference type="ARBA" id="ARBA00022679"/>
    </source>
</evidence>
<gene>
    <name evidence="3" type="ORF">UFOPK2086_00344</name>
</gene>
<dbReference type="EMBL" id="CAEZVQ010000026">
    <property type="protein sequence ID" value="CAB4631341.1"/>
    <property type="molecule type" value="Genomic_DNA"/>
</dbReference>
<evidence type="ECO:0000313" key="3">
    <source>
        <dbReference type="EMBL" id="CAB4631341.1"/>
    </source>
</evidence>
<reference evidence="3" key="1">
    <citation type="submission" date="2020-05" db="EMBL/GenBank/DDBJ databases">
        <authorList>
            <person name="Chiriac C."/>
            <person name="Salcher M."/>
            <person name="Ghai R."/>
            <person name="Kavagutti S V."/>
        </authorList>
    </citation>
    <scope>NUCLEOTIDE SEQUENCE</scope>
</reference>
<accession>A0A6J6J392</accession>
<keyword evidence="1" id="KW-0808">Transferase</keyword>
<dbReference type="Pfam" id="PF00534">
    <property type="entry name" value="Glycos_transf_1"/>
    <property type="match status" value="1"/>
</dbReference>
<dbReference type="SUPFAM" id="SSF53756">
    <property type="entry name" value="UDP-Glycosyltransferase/glycogen phosphorylase"/>
    <property type="match status" value="1"/>
</dbReference>
<dbReference type="PANTHER" id="PTHR46401:SF2">
    <property type="entry name" value="GLYCOSYLTRANSFERASE WBBK-RELATED"/>
    <property type="match status" value="1"/>
</dbReference>
<dbReference type="InterPro" id="IPR001296">
    <property type="entry name" value="Glyco_trans_1"/>
</dbReference>
<dbReference type="PANTHER" id="PTHR46401">
    <property type="entry name" value="GLYCOSYLTRANSFERASE WBBK-RELATED"/>
    <property type="match status" value="1"/>
</dbReference>